<feature type="domain" description="CzcB-like barrel-sandwich hybrid" evidence="4">
    <location>
        <begin position="63"/>
        <end position="197"/>
    </location>
</feature>
<evidence type="ECO:0000259" key="4">
    <source>
        <dbReference type="Pfam" id="PF25973"/>
    </source>
</evidence>
<dbReference type="PANTHER" id="PTHR30469:SF15">
    <property type="entry name" value="HLYD FAMILY OF SECRETION PROTEINS"/>
    <property type="match status" value="1"/>
</dbReference>
<proteinExistence type="inferred from homology"/>
<evidence type="ECO:0000259" key="3">
    <source>
        <dbReference type="Pfam" id="PF25967"/>
    </source>
</evidence>
<dbReference type="Pfam" id="PF25973">
    <property type="entry name" value="BSH_CzcB"/>
    <property type="match status" value="1"/>
</dbReference>
<dbReference type="InterPro" id="IPR058647">
    <property type="entry name" value="BSH_CzcB-like"/>
</dbReference>
<feature type="signal peptide" evidence="2">
    <location>
        <begin position="1"/>
        <end position="19"/>
    </location>
</feature>
<gene>
    <name evidence="5" type="ORF">P0Y65_01400</name>
</gene>
<reference evidence="5" key="1">
    <citation type="submission" date="2023-03" db="EMBL/GenBank/DDBJ databases">
        <title>Andean soil-derived lignocellulolytic bacterial consortium as a source of novel taxa and putative plastic-active enzymes.</title>
        <authorList>
            <person name="Diaz-Garcia L."/>
            <person name="Chuvochina M."/>
            <person name="Feuerriegel G."/>
            <person name="Bunk B."/>
            <person name="Sproer C."/>
            <person name="Streit W.R."/>
            <person name="Rodriguez L.M."/>
            <person name="Overmann J."/>
            <person name="Jimenez D.J."/>
        </authorList>
    </citation>
    <scope>NUCLEOTIDE SEQUENCE</scope>
    <source>
        <strain evidence="5">MAG 4196</strain>
    </source>
</reference>
<evidence type="ECO:0000256" key="2">
    <source>
        <dbReference type="SAM" id="SignalP"/>
    </source>
</evidence>
<dbReference type="Pfam" id="PF25967">
    <property type="entry name" value="RND-MFP_C"/>
    <property type="match status" value="1"/>
</dbReference>
<dbReference type="EMBL" id="CP119312">
    <property type="protein sequence ID" value="WEK04937.1"/>
    <property type="molecule type" value="Genomic_DNA"/>
</dbReference>
<dbReference type="Gene3D" id="2.40.420.20">
    <property type="match status" value="1"/>
</dbReference>
<comment type="similarity">
    <text evidence="1">Belongs to the membrane fusion protein (MFP) (TC 8.A.1) family.</text>
</comment>
<name>A0AAJ5VWU0_9HYPH</name>
<dbReference type="NCBIfam" id="TIGR01730">
    <property type="entry name" value="RND_mfp"/>
    <property type="match status" value="1"/>
</dbReference>
<organism evidence="5 6">
    <name type="scientific">Candidatus Devosia phytovorans</name>
    <dbReference type="NCBI Taxonomy" id="3121372"/>
    <lineage>
        <taxon>Bacteria</taxon>
        <taxon>Pseudomonadati</taxon>
        <taxon>Pseudomonadota</taxon>
        <taxon>Alphaproteobacteria</taxon>
        <taxon>Hyphomicrobiales</taxon>
        <taxon>Devosiaceae</taxon>
        <taxon>Devosia</taxon>
    </lineage>
</organism>
<protein>
    <submittedName>
        <fullName evidence="5">Efflux RND transporter periplasmic adaptor subunit</fullName>
    </submittedName>
</protein>
<accession>A0AAJ5VWU0</accession>
<dbReference type="InterPro" id="IPR006143">
    <property type="entry name" value="RND_pump_MFP"/>
</dbReference>
<dbReference type="Gene3D" id="2.40.30.170">
    <property type="match status" value="1"/>
</dbReference>
<dbReference type="InterPro" id="IPR058627">
    <property type="entry name" value="MdtA-like_C"/>
</dbReference>
<evidence type="ECO:0000256" key="1">
    <source>
        <dbReference type="ARBA" id="ARBA00009477"/>
    </source>
</evidence>
<dbReference type="SUPFAM" id="SSF111369">
    <property type="entry name" value="HlyD-like secretion proteins"/>
    <property type="match status" value="1"/>
</dbReference>
<sequence length="351" mass="36498">MRLLPTGLLAILLATPALAETAPLPATDAPRRVVTEIVTSATERVRDFPGIVEASQQTILAFQTAGRIAERPVELGDVVKAGDTLATLDETTLIDDRSAAEAAVRSAEAQAEFARQSFDRVVELNRRGVATNEQLDTATADRDAAGAALDAANADLERAQEAARYATLTAPADGVIIEIQAEAGSIASAGTPVVTLAAGQGREVVIDVPSEILPLLQPGARFLIDRRVAGTEPIGGTLRLIEPVADGGARTHRLRIALDTGSVLRLGSLVSVRLDLPPNPLLSLPRAAIGPDDMVWRVGEGRALEQVKVTTGAQLSDRVVVTGGIAEGDEVLIRGIHSVSAGQVVGEGAAQ</sequence>
<evidence type="ECO:0000313" key="5">
    <source>
        <dbReference type="EMBL" id="WEK04937.1"/>
    </source>
</evidence>
<dbReference type="Proteomes" id="UP001217476">
    <property type="component" value="Chromosome"/>
</dbReference>
<dbReference type="GO" id="GO:0015562">
    <property type="term" value="F:efflux transmembrane transporter activity"/>
    <property type="evidence" value="ECO:0007669"/>
    <property type="project" value="TreeGrafter"/>
</dbReference>
<dbReference type="AlphaFoldDB" id="A0AAJ5VWU0"/>
<feature type="domain" description="Multidrug resistance protein MdtA-like C-terminal permuted SH3" evidence="3">
    <location>
        <begin position="294"/>
        <end position="336"/>
    </location>
</feature>
<dbReference type="Gene3D" id="2.40.50.100">
    <property type="match status" value="1"/>
</dbReference>
<evidence type="ECO:0000313" key="6">
    <source>
        <dbReference type="Proteomes" id="UP001217476"/>
    </source>
</evidence>
<keyword evidence="2" id="KW-0732">Signal</keyword>
<dbReference type="GO" id="GO:1990281">
    <property type="term" value="C:efflux pump complex"/>
    <property type="evidence" value="ECO:0007669"/>
    <property type="project" value="TreeGrafter"/>
</dbReference>
<dbReference type="PANTHER" id="PTHR30469">
    <property type="entry name" value="MULTIDRUG RESISTANCE PROTEIN MDTA"/>
    <property type="match status" value="1"/>
</dbReference>
<dbReference type="Gene3D" id="1.10.287.470">
    <property type="entry name" value="Helix hairpin bin"/>
    <property type="match status" value="1"/>
</dbReference>
<feature type="chain" id="PRO_5042546232" evidence="2">
    <location>
        <begin position="20"/>
        <end position="351"/>
    </location>
</feature>